<dbReference type="SUPFAM" id="SSF53850">
    <property type="entry name" value="Periplasmic binding protein-like II"/>
    <property type="match status" value="1"/>
</dbReference>
<dbReference type="InterPro" id="IPR039424">
    <property type="entry name" value="SBP_5"/>
</dbReference>
<sequence length="547" mass="60139">MKKRWAAAAFLMTASLVLSGCSTGKGTQTSGSGSTKDLNVVVQQEMPTADLSLATDTISFTALNNVYEGLYRQDKDNNLELAGASEKPQVSEDGLTYTFKLRQNAKWSNGDAVKAQDYVYGWQRTVNPKTASQYSYLFAPIENAEDITAGKKDVSDLGIKAVGDYELQIKLNKPTPYFERLLAFPTFFPQNQAVVDKYGKDYAATSENAVYNGPFTLTNFSGPGTDTDWTYKKNDQYWDNSNVKVENINVNVVKEASTSLNLFNDDKADDVILTGELAQQNRNNPAFTAVPQASTNYLEFNQRTESSPFRNENLRKAISYSIDRDALTSSILGDGSIASTGLVPKTTMASPDGKDFTASAGKLVSFDAQKAKEYWNKAKQELGISTLNFSILSSDADSSKKVIEYLQNAIQSTLDGVKVSLTPVPFSVRLDRSTAGNFDVLLSGWGADYLDASSFTDLFVSGNSYNRGQYSNTEYDNYVNAASGQDARNAEKRFEDLVNADKVLMNTQGVAPLYQKAEAHMINSKVKNLVSHPAGAQFDYKWVEIQN</sequence>
<dbReference type="Pfam" id="PF00496">
    <property type="entry name" value="SBP_bac_5"/>
    <property type="match status" value="1"/>
</dbReference>
<dbReference type="GO" id="GO:0030288">
    <property type="term" value="C:outer membrane-bounded periplasmic space"/>
    <property type="evidence" value="ECO:0007669"/>
    <property type="project" value="UniProtKB-ARBA"/>
</dbReference>
<dbReference type="PATRIC" id="fig|1423744.4.peg.105"/>
<gene>
    <name evidence="8" type="ORF">FC86_GL000102</name>
</gene>
<feature type="signal peptide" evidence="6">
    <location>
        <begin position="1"/>
        <end position="19"/>
    </location>
</feature>
<keyword evidence="9" id="KW-1185">Reference proteome</keyword>
<proteinExistence type="inferred from homology"/>
<dbReference type="AlphaFoldDB" id="A0A0R2DKQ1"/>
<feature type="domain" description="Solute-binding protein family 5" evidence="7">
    <location>
        <begin position="86"/>
        <end position="465"/>
    </location>
</feature>
<evidence type="ECO:0000256" key="2">
    <source>
        <dbReference type="ARBA" id="ARBA00005695"/>
    </source>
</evidence>
<evidence type="ECO:0000256" key="5">
    <source>
        <dbReference type="ARBA" id="ARBA00022856"/>
    </source>
</evidence>
<dbReference type="Proteomes" id="UP000051378">
    <property type="component" value="Unassembled WGS sequence"/>
</dbReference>
<dbReference type="GO" id="GO:0015833">
    <property type="term" value="P:peptide transport"/>
    <property type="evidence" value="ECO:0007669"/>
    <property type="project" value="UniProtKB-KW"/>
</dbReference>
<dbReference type="InterPro" id="IPR030678">
    <property type="entry name" value="Peptide/Ni-bd"/>
</dbReference>
<comment type="caution">
    <text evidence="8">The sequence shown here is derived from an EMBL/GenBank/DDBJ whole genome shotgun (WGS) entry which is preliminary data.</text>
</comment>
<dbReference type="Gene3D" id="3.40.190.10">
    <property type="entry name" value="Periplasmic binding protein-like II"/>
    <property type="match status" value="1"/>
</dbReference>
<organism evidence="8 9">
    <name type="scientific">Holzapfeliella floricola DSM 23037 = JCM 16512</name>
    <dbReference type="NCBI Taxonomy" id="1423744"/>
    <lineage>
        <taxon>Bacteria</taxon>
        <taxon>Bacillati</taxon>
        <taxon>Bacillota</taxon>
        <taxon>Bacilli</taxon>
        <taxon>Lactobacillales</taxon>
        <taxon>Lactobacillaceae</taxon>
        <taxon>Holzapfeliella</taxon>
    </lineage>
</organism>
<dbReference type="PROSITE" id="PS51257">
    <property type="entry name" value="PROKAR_LIPOPROTEIN"/>
    <property type="match status" value="1"/>
</dbReference>
<dbReference type="CDD" id="cd08504">
    <property type="entry name" value="PBP2_OppA"/>
    <property type="match status" value="1"/>
</dbReference>
<keyword evidence="3" id="KW-0813">Transport</keyword>
<comment type="similarity">
    <text evidence="2">Belongs to the bacterial solute-binding protein 5 family.</text>
</comment>
<dbReference type="EMBL" id="AYZL01000008">
    <property type="protein sequence ID" value="KRN04654.1"/>
    <property type="molecule type" value="Genomic_DNA"/>
</dbReference>
<dbReference type="Gene3D" id="3.90.76.10">
    <property type="entry name" value="Dipeptide-binding Protein, Domain 1"/>
    <property type="match status" value="1"/>
</dbReference>
<dbReference type="GO" id="GO:0043190">
    <property type="term" value="C:ATP-binding cassette (ABC) transporter complex"/>
    <property type="evidence" value="ECO:0007669"/>
    <property type="project" value="InterPro"/>
</dbReference>
<name>A0A0R2DKQ1_9LACO</name>
<feature type="chain" id="PRO_5038403573" evidence="6">
    <location>
        <begin position="20"/>
        <end position="547"/>
    </location>
</feature>
<keyword evidence="5" id="KW-0571">Peptide transport</keyword>
<comment type="subcellular location">
    <subcellularLocation>
        <location evidence="1">Cell envelope</location>
    </subcellularLocation>
</comment>
<dbReference type="PIRSF" id="PIRSF002741">
    <property type="entry name" value="MppA"/>
    <property type="match status" value="1"/>
</dbReference>
<dbReference type="InterPro" id="IPR000914">
    <property type="entry name" value="SBP_5_dom"/>
</dbReference>
<evidence type="ECO:0000256" key="1">
    <source>
        <dbReference type="ARBA" id="ARBA00004196"/>
    </source>
</evidence>
<dbReference type="OrthoDB" id="403896at2"/>
<evidence type="ECO:0000256" key="4">
    <source>
        <dbReference type="ARBA" id="ARBA00022729"/>
    </source>
</evidence>
<dbReference type="FunFam" id="3.90.76.10:FF:000001">
    <property type="entry name" value="Oligopeptide ABC transporter substrate-binding protein"/>
    <property type="match status" value="1"/>
</dbReference>
<evidence type="ECO:0000313" key="8">
    <source>
        <dbReference type="EMBL" id="KRN04654.1"/>
    </source>
</evidence>
<evidence type="ECO:0000256" key="6">
    <source>
        <dbReference type="SAM" id="SignalP"/>
    </source>
</evidence>
<keyword evidence="5" id="KW-0653">Protein transport</keyword>
<reference evidence="8 9" key="1">
    <citation type="journal article" date="2015" name="Genome Announc.">
        <title>Expanding the biotechnology potential of lactobacilli through comparative genomics of 213 strains and associated genera.</title>
        <authorList>
            <person name="Sun Z."/>
            <person name="Harris H.M."/>
            <person name="McCann A."/>
            <person name="Guo C."/>
            <person name="Argimon S."/>
            <person name="Zhang W."/>
            <person name="Yang X."/>
            <person name="Jeffery I.B."/>
            <person name="Cooney J.C."/>
            <person name="Kagawa T.F."/>
            <person name="Liu W."/>
            <person name="Song Y."/>
            <person name="Salvetti E."/>
            <person name="Wrobel A."/>
            <person name="Rasinkangas P."/>
            <person name="Parkhill J."/>
            <person name="Rea M.C."/>
            <person name="O'Sullivan O."/>
            <person name="Ritari J."/>
            <person name="Douillard F.P."/>
            <person name="Paul Ross R."/>
            <person name="Yang R."/>
            <person name="Briner A.E."/>
            <person name="Felis G.E."/>
            <person name="de Vos W.M."/>
            <person name="Barrangou R."/>
            <person name="Klaenhammer T.R."/>
            <person name="Caufield P.W."/>
            <person name="Cui Y."/>
            <person name="Zhang H."/>
            <person name="O'Toole P.W."/>
        </authorList>
    </citation>
    <scope>NUCLEOTIDE SEQUENCE [LARGE SCALE GENOMIC DNA]</scope>
    <source>
        <strain evidence="8 9">DSM 23037</strain>
    </source>
</reference>
<dbReference type="PANTHER" id="PTHR30290:SF10">
    <property type="entry name" value="PERIPLASMIC OLIGOPEPTIDE-BINDING PROTEIN-RELATED"/>
    <property type="match status" value="1"/>
</dbReference>
<dbReference type="Gene3D" id="3.10.105.10">
    <property type="entry name" value="Dipeptide-binding Protein, Domain 3"/>
    <property type="match status" value="1"/>
</dbReference>
<protein>
    <submittedName>
        <fullName evidence="8">Periplasmic oligopeptide-binding protein</fullName>
    </submittedName>
</protein>
<evidence type="ECO:0000313" key="9">
    <source>
        <dbReference type="Proteomes" id="UP000051378"/>
    </source>
</evidence>
<accession>A0A0R2DKQ1</accession>
<dbReference type="RefSeq" id="WP_056974288.1">
    <property type="nucleotide sequence ID" value="NZ_AYZL01000008.1"/>
</dbReference>
<evidence type="ECO:0000256" key="3">
    <source>
        <dbReference type="ARBA" id="ARBA00022448"/>
    </source>
</evidence>
<evidence type="ECO:0000259" key="7">
    <source>
        <dbReference type="Pfam" id="PF00496"/>
    </source>
</evidence>
<dbReference type="STRING" id="1423744.FC86_GL000102"/>
<keyword evidence="4 6" id="KW-0732">Signal</keyword>
<dbReference type="PANTHER" id="PTHR30290">
    <property type="entry name" value="PERIPLASMIC BINDING COMPONENT OF ABC TRANSPORTER"/>
    <property type="match status" value="1"/>
</dbReference>
<dbReference type="GO" id="GO:1904680">
    <property type="term" value="F:peptide transmembrane transporter activity"/>
    <property type="evidence" value="ECO:0007669"/>
    <property type="project" value="TreeGrafter"/>
</dbReference>
<dbReference type="FunFam" id="3.10.105.10:FF:000001">
    <property type="entry name" value="Oligopeptide ABC transporter, oligopeptide-binding protein"/>
    <property type="match status" value="1"/>
</dbReference>